<reference evidence="2" key="3">
    <citation type="submission" date="2020-06" db="EMBL/GenBank/DDBJ databases">
        <title>Helianthus annuus Genome sequencing and assembly Release 2.</title>
        <authorList>
            <person name="Gouzy J."/>
            <person name="Langlade N."/>
            <person name="Munos S."/>
        </authorList>
    </citation>
    <scope>NUCLEOTIDE SEQUENCE</scope>
    <source>
        <tissue evidence="2">Leaves</tissue>
    </source>
</reference>
<sequence>MSSDIISTLPNNIIEKILTLMPIQDALRTSILSKKWRYSWRSMPKLVFTDNMVTMSSNHLCGQLRKYKLASAIFHVLLFHDGPTILKFKFCCFGLQMDSEFDQIISYLARGNKVKKLCFIIKKNCYKLPISFFSLQELEVIHLENCIFEPPLIFDKFSWLRKMKFMDVDVSAQMLERFLSKCPLLKHISLNRYKEGTDFVAGGNKYTFVDLLQCVPLIQDLEIADSYMKYLCPGGMLHKLPTSLVHLKYLCLDVCMTEQNEISFVLCMIRSSPLLGKLTLRMYDNEKSLVPQTSNNFLDPEAYLDLNLDHLEILDIDIYSNLPLVKDFVKLIIAKSPVLKKVRIELNDNSNFLDPEDNLNLTLDHLETLEIEMFSNSPLEMEFVKVVMAKSLVLKKVRIELNDNVSVDEEVKMLRDLVLLPFPRASPSAKLIIERPEAS</sequence>
<reference evidence="3" key="2">
    <citation type="submission" date="2017-02" db="EMBL/GenBank/DDBJ databases">
        <title>Sunflower complete genome.</title>
        <authorList>
            <person name="Langlade N."/>
            <person name="Munos S."/>
        </authorList>
    </citation>
    <scope>NUCLEOTIDE SEQUENCE [LARGE SCALE GENOMIC DNA]</scope>
    <source>
        <tissue evidence="3">Leaves</tissue>
    </source>
</reference>
<dbReference type="OMA" id="ETIKWIS"/>
<dbReference type="SUPFAM" id="SSF52047">
    <property type="entry name" value="RNI-like"/>
    <property type="match status" value="1"/>
</dbReference>
<feature type="domain" description="F-box" evidence="1">
    <location>
        <begin position="3"/>
        <end position="51"/>
    </location>
</feature>
<keyword evidence="4" id="KW-1185">Reference proteome</keyword>
<evidence type="ECO:0000313" key="4">
    <source>
        <dbReference type="Proteomes" id="UP000215914"/>
    </source>
</evidence>
<dbReference type="Pfam" id="PF08387">
    <property type="entry name" value="FBD"/>
    <property type="match status" value="1"/>
</dbReference>
<dbReference type="InterPro" id="IPR053781">
    <property type="entry name" value="F-box_AtFBL13-like"/>
</dbReference>
<organism evidence="3 4">
    <name type="scientific">Helianthus annuus</name>
    <name type="common">Common sunflower</name>
    <dbReference type="NCBI Taxonomy" id="4232"/>
    <lineage>
        <taxon>Eukaryota</taxon>
        <taxon>Viridiplantae</taxon>
        <taxon>Streptophyta</taxon>
        <taxon>Embryophyta</taxon>
        <taxon>Tracheophyta</taxon>
        <taxon>Spermatophyta</taxon>
        <taxon>Magnoliopsida</taxon>
        <taxon>eudicotyledons</taxon>
        <taxon>Gunneridae</taxon>
        <taxon>Pentapetalae</taxon>
        <taxon>asterids</taxon>
        <taxon>campanulids</taxon>
        <taxon>Asterales</taxon>
        <taxon>Asteraceae</taxon>
        <taxon>Asteroideae</taxon>
        <taxon>Heliantheae alliance</taxon>
        <taxon>Heliantheae</taxon>
        <taxon>Helianthus</taxon>
    </lineage>
</organism>
<dbReference type="Gramene" id="mRNA:HanXRQr2_Chr16g0773151">
    <property type="protein sequence ID" value="mRNA:HanXRQr2_Chr16g0773151"/>
    <property type="gene ID" value="HanXRQr2_Chr16g0773151"/>
</dbReference>
<dbReference type="Proteomes" id="UP000215914">
    <property type="component" value="Chromosome 16"/>
</dbReference>
<dbReference type="CDD" id="cd22160">
    <property type="entry name" value="F-box_AtFBL13-like"/>
    <property type="match status" value="1"/>
</dbReference>
<gene>
    <name evidence="3" type="ORF">HannXRQ_Chr16g0528341</name>
    <name evidence="2" type="ORF">HanXRQr2_Chr16g0773151</name>
</gene>
<dbReference type="EMBL" id="MNCJ02000331">
    <property type="protein sequence ID" value="KAF5762124.1"/>
    <property type="molecule type" value="Genomic_DNA"/>
</dbReference>
<accession>A0A251S3K0</accession>
<dbReference type="Gene3D" id="3.80.10.10">
    <property type="entry name" value="Ribonuclease Inhibitor"/>
    <property type="match status" value="1"/>
</dbReference>
<evidence type="ECO:0000313" key="3">
    <source>
        <dbReference type="EMBL" id="OTF93022.1"/>
    </source>
</evidence>
<dbReference type="SMART" id="SM00579">
    <property type="entry name" value="FBD"/>
    <property type="match status" value="1"/>
</dbReference>
<dbReference type="EMBL" id="CM007905">
    <property type="protein sequence ID" value="OTF93022.1"/>
    <property type="molecule type" value="Genomic_DNA"/>
</dbReference>
<reference evidence="2 4" key="1">
    <citation type="journal article" date="2017" name="Nature">
        <title>The sunflower genome provides insights into oil metabolism, flowering and Asterid evolution.</title>
        <authorList>
            <person name="Badouin H."/>
            <person name="Gouzy J."/>
            <person name="Grassa C.J."/>
            <person name="Murat F."/>
            <person name="Staton S.E."/>
            <person name="Cottret L."/>
            <person name="Lelandais-Briere C."/>
            <person name="Owens G.L."/>
            <person name="Carrere S."/>
            <person name="Mayjonade B."/>
            <person name="Legrand L."/>
            <person name="Gill N."/>
            <person name="Kane N.C."/>
            <person name="Bowers J.E."/>
            <person name="Hubner S."/>
            <person name="Bellec A."/>
            <person name="Berard A."/>
            <person name="Berges H."/>
            <person name="Blanchet N."/>
            <person name="Boniface M.C."/>
            <person name="Brunel D."/>
            <person name="Catrice O."/>
            <person name="Chaidir N."/>
            <person name="Claudel C."/>
            <person name="Donnadieu C."/>
            <person name="Faraut T."/>
            <person name="Fievet G."/>
            <person name="Helmstetter N."/>
            <person name="King M."/>
            <person name="Knapp S.J."/>
            <person name="Lai Z."/>
            <person name="Le Paslier M.C."/>
            <person name="Lippi Y."/>
            <person name="Lorenzon L."/>
            <person name="Mandel J.R."/>
            <person name="Marage G."/>
            <person name="Marchand G."/>
            <person name="Marquand E."/>
            <person name="Bret-Mestries E."/>
            <person name="Morien E."/>
            <person name="Nambeesan S."/>
            <person name="Nguyen T."/>
            <person name="Pegot-Espagnet P."/>
            <person name="Pouilly N."/>
            <person name="Raftis F."/>
            <person name="Sallet E."/>
            <person name="Schiex T."/>
            <person name="Thomas J."/>
            <person name="Vandecasteele C."/>
            <person name="Vares D."/>
            <person name="Vear F."/>
            <person name="Vautrin S."/>
            <person name="Crespi M."/>
            <person name="Mangin B."/>
            <person name="Burke J.M."/>
            <person name="Salse J."/>
            <person name="Munos S."/>
            <person name="Vincourt P."/>
            <person name="Rieseberg L.H."/>
            <person name="Langlade N.B."/>
        </authorList>
    </citation>
    <scope>NUCLEOTIDE SEQUENCE [LARGE SCALE GENOMIC DNA]</scope>
    <source>
        <strain evidence="4">cv. SF193</strain>
        <tissue evidence="2">Leaves</tissue>
    </source>
</reference>
<proteinExistence type="predicted"/>
<dbReference type="Pfam" id="PF00646">
    <property type="entry name" value="F-box"/>
    <property type="match status" value="1"/>
</dbReference>
<dbReference type="InterPro" id="IPR055411">
    <property type="entry name" value="LRR_FXL15/At3g58940/PEG3-like"/>
</dbReference>
<dbReference type="InterPro" id="IPR001810">
    <property type="entry name" value="F-box_dom"/>
</dbReference>
<dbReference type="PROSITE" id="PS50181">
    <property type="entry name" value="FBOX"/>
    <property type="match status" value="1"/>
</dbReference>
<dbReference type="SUPFAM" id="SSF81383">
    <property type="entry name" value="F-box domain"/>
    <property type="match status" value="1"/>
</dbReference>
<dbReference type="PANTHER" id="PTHR31639:SF315">
    <property type="entry name" value="LEUCINE-RICH REPEAT DOMAIN SUPERFAMILY, F-BOX-LIKE DOMAIN SUPERFAMILY"/>
    <property type="match status" value="1"/>
</dbReference>
<protein>
    <submittedName>
        <fullName evidence="2">F-box domain, FBD domain, leucine-rich repeat domain superfamily</fullName>
    </submittedName>
    <submittedName>
        <fullName evidence="3">Putative F-box domain, FBD domain, Leucine-rich repeat domain, L domain-like protein</fullName>
    </submittedName>
</protein>
<dbReference type="SMART" id="SM00256">
    <property type="entry name" value="FBOX"/>
    <property type="match status" value="1"/>
</dbReference>
<dbReference type="InterPro" id="IPR036047">
    <property type="entry name" value="F-box-like_dom_sf"/>
</dbReference>
<dbReference type="InterPro" id="IPR032675">
    <property type="entry name" value="LRR_dom_sf"/>
</dbReference>
<dbReference type="AlphaFoldDB" id="A0A251S3K0"/>
<name>A0A251S3K0_HELAN</name>
<dbReference type="Pfam" id="PF24758">
    <property type="entry name" value="LRR_At5g56370"/>
    <property type="match status" value="1"/>
</dbReference>
<dbReference type="PANTHER" id="PTHR31639">
    <property type="entry name" value="F-BOX PROTEIN-LIKE"/>
    <property type="match status" value="1"/>
</dbReference>
<dbReference type="InterPro" id="IPR006566">
    <property type="entry name" value="FBD"/>
</dbReference>
<evidence type="ECO:0000313" key="2">
    <source>
        <dbReference type="EMBL" id="KAF5762124.1"/>
    </source>
</evidence>
<evidence type="ECO:0000259" key="1">
    <source>
        <dbReference type="PROSITE" id="PS50181"/>
    </source>
</evidence>
<dbReference type="InParanoid" id="A0A251S3K0"/>